<dbReference type="EMBL" id="LXQA010475141">
    <property type="protein sequence ID" value="MCI54164.1"/>
    <property type="molecule type" value="Genomic_DNA"/>
</dbReference>
<name>A0A392T0Z8_9FABA</name>
<evidence type="ECO:0000313" key="2">
    <source>
        <dbReference type="EMBL" id="MCI54164.1"/>
    </source>
</evidence>
<proteinExistence type="predicted"/>
<evidence type="ECO:0000256" key="1">
    <source>
        <dbReference type="SAM" id="MobiDB-lite"/>
    </source>
</evidence>
<protein>
    <submittedName>
        <fullName evidence="2">Uncharacterized protein</fullName>
    </submittedName>
</protein>
<feature type="non-terminal residue" evidence="2">
    <location>
        <position position="95"/>
    </location>
</feature>
<sequence>DDEEDVELEPPQLVQGGFSDGQPIVVDETDLDFEPPQLTQDLDSSPVVAKHDDNKFQVYELITEGKIVSAIVDTVPAVVAEQKEHVTAVGKDQDQ</sequence>
<dbReference type="AlphaFoldDB" id="A0A392T0Z8"/>
<keyword evidence="3" id="KW-1185">Reference proteome</keyword>
<comment type="caution">
    <text evidence="2">The sequence shown here is derived from an EMBL/GenBank/DDBJ whole genome shotgun (WGS) entry which is preliminary data.</text>
</comment>
<organism evidence="2 3">
    <name type="scientific">Trifolium medium</name>
    <dbReference type="NCBI Taxonomy" id="97028"/>
    <lineage>
        <taxon>Eukaryota</taxon>
        <taxon>Viridiplantae</taxon>
        <taxon>Streptophyta</taxon>
        <taxon>Embryophyta</taxon>
        <taxon>Tracheophyta</taxon>
        <taxon>Spermatophyta</taxon>
        <taxon>Magnoliopsida</taxon>
        <taxon>eudicotyledons</taxon>
        <taxon>Gunneridae</taxon>
        <taxon>Pentapetalae</taxon>
        <taxon>rosids</taxon>
        <taxon>fabids</taxon>
        <taxon>Fabales</taxon>
        <taxon>Fabaceae</taxon>
        <taxon>Papilionoideae</taxon>
        <taxon>50 kb inversion clade</taxon>
        <taxon>NPAAA clade</taxon>
        <taxon>Hologalegina</taxon>
        <taxon>IRL clade</taxon>
        <taxon>Trifolieae</taxon>
        <taxon>Trifolium</taxon>
    </lineage>
</organism>
<reference evidence="2 3" key="1">
    <citation type="journal article" date="2018" name="Front. Plant Sci.">
        <title>Red Clover (Trifolium pratense) and Zigzag Clover (T. medium) - A Picture of Genomic Similarities and Differences.</title>
        <authorList>
            <person name="Dluhosova J."/>
            <person name="Istvanek J."/>
            <person name="Nedelnik J."/>
            <person name="Repkova J."/>
        </authorList>
    </citation>
    <scope>NUCLEOTIDE SEQUENCE [LARGE SCALE GENOMIC DNA]</scope>
    <source>
        <strain evidence="3">cv. 10/8</strain>
        <tissue evidence="2">Leaf</tissue>
    </source>
</reference>
<feature type="region of interest" description="Disordered" evidence="1">
    <location>
        <begin position="1"/>
        <end position="21"/>
    </location>
</feature>
<accession>A0A392T0Z8</accession>
<evidence type="ECO:0000313" key="3">
    <source>
        <dbReference type="Proteomes" id="UP000265520"/>
    </source>
</evidence>
<feature type="non-terminal residue" evidence="2">
    <location>
        <position position="1"/>
    </location>
</feature>
<dbReference type="Proteomes" id="UP000265520">
    <property type="component" value="Unassembled WGS sequence"/>
</dbReference>